<feature type="binding site" evidence="7">
    <location>
        <position position="123"/>
    </location>
    <ligand>
        <name>[4Fe-4S] cluster</name>
        <dbReference type="ChEBI" id="CHEBI:49883"/>
        <label>3</label>
    </ligand>
</feature>
<sequence>MSDKAILFDSSKCTGCKGCQVACKTWNNLPSSLEYNAGEFTGSLQNPIDLNGTTRRIVTYNEADNGKKYGVNWAFGQRACMHCDNPSCVSVCPSGCLSVDESTGFVTVDEDKCIGCQYCRSACPFDVPRHTGVNVVGGGIVVNKCTGCVDRIKQGRQPACVTTCQPGALQFGDRDEMLAIAHERVEKLKAKGFADARVYGETEVGGTHQIMVLKYPISQYELPENPERNGLVDALGFMKPLTGVGAAALVAGLGLSFLTGVGYKRHEMRYDEKAHDVIDVETGEVIKHIDKEAGER</sequence>
<dbReference type="InterPro" id="IPR017900">
    <property type="entry name" value="4Fe4S_Fe_S_CS"/>
</dbReference>
<evidence type="ECO:0000256" key="4">
    <source>
        <dbReference type="ARBA" id="ARBA00022737"/>
    </source>
</evidence>
<feature type="domain" description="4Fe-4S ferredoxin-type" evidence="9">
    <location>
        <begin position="104"/>
        <end position="133"/>
    </location>
</feature>
<comment type="cofactor">
    <cofactor evidence="7">
        <name>[4Fe-4S] cluster</name>
        <dbReference type="ChEBI" id="CHEBI:49883"/>
    </cofactor>
    <text evidence="7">Binds 4 [4Fe-4S] clusters per subunit.</text>
</comment>
<feature type="domain" description="4Fe-4S ferredoxin-type" evidence="9">
    <location>
        <begin position="4"/>
        <end position="34"/>
    </location>
</feature>
<accession>A0A172RWV5</accession>
<dbReference type="GO" id="GO:0030313">
    <property type="term" value="C:cell envelope"/>
    <property type="evidence" value="ECO:0007669"/>
    <property type="project" value="UniProtKB-SubCell"/>
</dbReference>
<keyword evidence="6 7" id="KW-0411">Iron-sulfur</keyword>
<keyword evidence="2 7" id="KW-0004">4Fe-4S</keyword>
<evidence type="ECO:0000256" key="3">
    <source>
        <dbReference type="ARBA" id="ARBA00022723"/>
    </source>
</evidence>
<dbReference type="PANTHER" id="PTHR43545">
    <property type="entry name" value="FORMATE DEHYDROGENASE, NITRATE-INDUCIBLE, IRON-SULFUR SUBUNIT"/>
    <property type="match status" value="1"/>
</dbReference>
<evidence type="ECO:0000256" key="8">
    <source>
        <dbReference type="SAM" id="Phobius"/>
    </source>
</evidence>
<feature type="binding site" evidence="7">
    <location>
        <position position="16"/>
    </location>
    <ligand>
        <name>[4Fe-4S] cluster</name>
        <dbReference type="ChEBI" id="CHEBI:49883"/>
        <label>1</label>
    </ligand>
</feature>
<proteinExistence type="predicted"/>
<feature type="binding site" evidence="7">
    <location>
        <position position="23"/>
    </location>
    <ligand>
        <name>[4Fe-4S] cluster</name>
        <dbReference type="ChEBI" id="CHEBI:49883"/>
        <label>2</label>
    </ligand>
</feature>
<organism evidence="10 11">
    <name type="scientific">Denitrobacterium detoxificans</name>
    <dbReference type="NCBI Taxonomy" id="79604"/>
    <lineage>
        <taxon>Bacteria</taxon>
        <taxon>Bacillati</taxon>
        <taxon>Actinomycetota</taxon>
        <taxon>Coriobacteriia</taxon>
        <taxon>Eggerthellales</taxon>
        <taxon>Eggerthellaceae</taxon>
        <taxon>Denitrobacterium</taxon>
    </lineage>
</organism>
<dbReference type="STRING" id="79604.AAY81_02545"/>
<feature type="binding site" evidence="7">
    <location>
        <position position="160"/>
    </location>
    <ligand>
        <name>[4Fe-4S] cluster</name>
        <dbReference type="ChEBI" id="CHEBI:49883"/>
        <label>2</label>
    </ligand>
</feature>
<evidence type="ECO:0000256" key="2">
    <source>
        <dbReference type="ARBA" id="ARBA00022485"/>
    </source>
</evidence>
<evidence type="ECO:0000259" key="9">
    <source>
        <dbReference type="PROSITE" id="PS51379"/>
    </source>
</evidence>
<dbReference type="Gene3D" id="3.30.70.20">
    <property type="match status" value="2"/>
</dbReference>
<feature type="transmembrane region" description="Helical" evidence="8">
    <location>
        <begin position="241"/>
        <end position="263"/>
    </location>
</feature>
<dbReference type="EMBL" id="FOEC01000003">
    <property type="protein sequence ID" value="SEO65322.1"/>
    <property type="molecule type" value="Genomic_DNA"/>
</dbReference>
<dbReference type="SUPFAM" id="SSF54862">
    <property type="entry name" value="4Fe-4S ferredoxins"/>
    <property type="match status" value="1"/>
</dbReference>
<dbReference type="PROSITE" id="PS51379">
    <property type="entry name" value="4FE4S_FER_2"/>
    <property type="match status" value="3"/>
</dbReference>
<protein>
    <submittedName>
        <fullName evidence="10">Formate dehydrogenase iron-sulfur subunit</fullName>
    </submittedName>
</protein>
<dbReference type="GO" id="GO:0015944">
    <property type="term" value="P:formate oxidation"/>
    <property type="evidence" value="ECO:0007669"/>
    <property type="project" value="InterPro"/>
</dbReference>
<dbReference type="Proteomes" id="UP000182975">
    <property type="component" value="Unassembled WGS sequence"/>
</dbReference>
<dbReference type="PANTHER" id="PTHR43545:SF1">
    <property type="entry name" value="HYDROGENASE-2 OPERON PROTEIN HYBA"/>
    <property type="match status" value="1"/>
</dbReference>
<dbReference type="GO" id="GO:0051539">
    <property type="term" value="F:4 iron, 4 sulfur cluster binding"/>
    <property type="evidence" value="ECO:0007669"/>
    <property type="project" value="UniProtKB-KW"/>
</dbReference>
<evidence type="ECO:0000256" key="1">
    <source>
        <dbReference type="ARBA" id="ARBA00004196"/>
    </source>
</evidence>
<feature type="binding site" evidence="7">
    <location>
        <position position="145"/>
    </location>
    <ligand>
        <name>[4Fe-4S] cluster</name>
        <dbReference type="ChEBI" id="CHEBI:49883"/>
        <label>2</label>
    </ligand>
</feature>
<evidence type="ECO:0000256" key="5">
    <source>
        <dbReference type="ARBA" id="ARBA00023004"/>
    </source>
</evidence>
<gene>
    <name evidence="10" type="ORF">SAMN02910314_00808</name>
</gene>
<feature type="binding site" evidence="7">
    <location>
        <position position="119"/>
    </location>
    <ligand>
        <name>[4Fe-4S] cluster</name>
        <dbReference type="ChEBI" id="CHEBI:49883"/>
        <label>4</label>
    </ligand>
</feature>
<dbReference type="GO" id="GO:0046872">
    <property type="term" value="F:metal ion binding"/>
    <property type="evidence" value="ECO:0007669"/>
    <property type="project" value="UniProtKB-KW"/>
</dbReference>
<feature type="binding site" evidence="7">
    <location>
        <position position="13"/>
    </location>
    <ligand>
        <name>[4Fe-4S] cluster</name>
        <dbReference type="ChEBI" id="CHEBI:49883"/>
        <label>1</label>
    </ligand>
</feature>
<evidence type="ECO:0000313" key="11">
    <source>
        <dbReference type="Proteomes" id="UP000182975"/>
    </source>
</evidence>
<evidence type="ECO:0000256" key="7">
    <source>
        <dbReference type="PIRSR" id="PIRSR036298-50"/>
    </source>
</evidence>
<reference evidence="11" key="1">
    <citation type="submission" date="2016-10" db="EMBL/GenBank/DDBJ databases">
        <authorList>
            <person name="Varghese N."/>
        </authorList>
    </citation>
    <scope>NUCLEOTIDE SEQUENCE [LARGE SCALE GENOMIC DNA]</scope>
    <source>
        <strain evidence="11">DSM 21843</strain>
    </source>
</reference>
<feature type="binding site" evidence="7">
    <location>
        <position position="88"/>
    </location>
    <ligand>
        <name>[4Fe-4S] cluster</name>
        <dbReference type="ChEBI" id="CHEBI:49883"/>
        <label>3</label>
    </ligand>
</feature>
<dbReference type="RefSeq" id="WP_066661013.1">
    <property type="nucleotide sequence ID" value="NZ_CP011402.1"/>
</dbReference>
<feature type="binding site" evidence="7">
    <location>
        <position position="164"/>
    </location>
    <ligand>
        <name>[4Fe-4S] cluster</name>
        <dbReference type="ChEBI" id="CHEBI:49883"/>
        <label>1</label>
    </ligand>
</feature>
<dbReference type="AlphaFoldDB" id="A0A172RWV5"/>
<dbReference type="OrthoDB" id="9779457at2"/>
<keyword evidence="5 7" id="KW-0408">Iron</keyword>
<name>A0A172RWV5_9ACTN</name>
<keyword evidence="4" id="KW-0677">Repeat</keyword>
<dbReference type="PIRSF" id="PIRSF036298">
    <property type="entry name" value="FDH_4Fe4S"/>
    <property type="match status" value="1"/>
</dbReference>
<evidence type="ECO:0000256" key="6">
    <source>
        <dbReference type="ARBA" id="ARBA00023014"/>
    </source>
</evidence>
<feature type="binding site" evidence="7">
    <location>
        <position position="83"/>
    </location>
    <ligand>
        <name>[4Fe-4S] cluster</name>
        <dbReference type="ChEBI" id="CHEBI:49883"/>
        <label>3</label>
    </ligand>
</feature>
<keyword evidence="8" id="KW-1133">Transmembrane helix</keyword>
<keyword evidence="8" id="KW-0812">Transmembrane</keyword>
<feature type="binding site" evidence="7">
    <location>
        <position position="92"/>
    </location>
    <ligand>
        <name>[4Fe-4S] cluster</name>
        <dbReference type="ChEBI" id="CHEBI:49883"/>
        <label>4</label>
    </ligand>
</feature>
<keyword evidence="8" id="KW-0472">Membrane</keyword>
<evidence type="ECO:0000313" key="10">
    <source>
        <dbReference type="EMBL" id="SEO65322.1"/>
    </source>
</evidence>
<dbReference type="InterPro" id="IPR014603">
    <property type="entry name" value="Formate_DH_Fe-S_su"/>
</dbReference>
<comment type="subcellular location">
    <subcellularLocation>
        <location evidence="1">Cell envelope</location>
    </subcellularLocation>
</comment>
<feature type="binding site" evidence="7">
    <location>
        <position position="148"/>
    </location>
    <ligand>
        <name>[4Fe-4S] cluster</name>
        <dbReference type="ChEBI" id="CHEBI:49883"/>
        <label>2</label>
    </ligand>
</feature>
<dbReference type="PATRIC" id="fig|79604.3.peg.519"/>
<keyword evidence="11" id="KW-1185">Reference proteome</keyword>
<dbReference type="KEGG" id="ddt:AAY81_02545"/>
<keyword evidence="3 7" id="KW-0479">Metal-binding</keyword>
<dbReference type="InterPro" id="IPR051555">
    <property type="entry name" value="FDH_Electron_Transfer_Unit"/>
</dbReference>
<feature type="domain" description="4Fe-4S ferredoxin-type" evidence="9">
    <location>
        <begin position="71"/>
        <end position="102"/>
    </location>
</feature>
<feature type="binding site" evidence="7">
    <location>
        <position position="19"/>
    </location>
    <ligand>
        <name>[4Fe-4S] cluster</name>
        <dbReference type="ChEBI" id="CHEBI:49883"/>
        <label>1</label>
    </ligand>
</feature>
<dbReference type="PROSITE" id="PS00198">
    <property type="entry name" value="4FE4S_FER_1"/>
    <property type="match status" value="1"/>
</dbReference>
<dbReference type="GO" id="GO:0045333">
    <property type="term" value="P:cellular respiration"/>
    <property type="evidence" value="ECO:0007669"/>
    <property type="project" value="InterPro"/>
</dbReference>
<feature type="binding site" evidence="7">
    <location>
        <position position="116"/>
    </location>
    <ligand>
        <name>[4Fe-4S] cluster</name>
        <dbReference type="ChEBI" id="CHEBI:49883"/>
        <label>4</label>
    </ligand>
</feature>
<feature type="binding site" evidence="7">
    <location>
        <position position="80"/>
    </location>
    <ligand>
        <name>[4Fe-4S] cluster</name>
        <dbReference type="ChEBI" id="CHEBI:49883"/>
        <label>3</label>
    </ligand>
</feature>
<dbReference type="Pfam" id="PF13247">
    <property type="entry name" value="Fer4_11"/>
    <property type="match status" value="1"/>
</dbReference>
<dbReference type="InterPro" id="IPR017896">
    <property type="entry name" value="4Fe4S_Fe-S-bd"/>
</dbReference>
<feature type="binding site" evidence="7">
    <location>
        <position position="113"/>
    </location>
    <ligand>
        <name>[4Fe-4S] cluster</name>
        <dbReference type="ChEBI" id="CHEBI:49883"/>
        <label>4</label>
    </ligand>
</feature>